<proteinExistence type="predicted"/>
<dbReference type="KEGG" id="psco:LY89DRAFT_435156"/>
<keyword evidence="1" id="KW-0812">Transmembrane</keyword>
<reference evidence="2 3" key="1">
    <citation type="submission" date="2015-10" db="EMBL/GenBank/DDBJ databases">
        <title>Full genome of DAOMC 229536 Phialocephala scopiformis, a fungal endophyte of spruce producing the potent anti-insectan compound rugulosin.</title>
        <authorList>
            <consortium name="DOE Joint Genome Institute"/>
            <person name="Walker A.K."/>
            <person name="Frasz S.L."/>
            <person name="Seifert K.A."/>
            <person name="Miller J.D."/>
            <person name="Mondo S.J."/>
            <person name="Labutti K."/>
            <person name="Lipzen A."/>
            <person name="Dockter R."/>
            <person name="Kennedy M."/>
            <person name="Grigoriev I.V."/>
            <person name="Spatafora J.W."/>
        </authorList>
    </citation>
    <scope>NUCLEOTIDE SEQUENCE [LARGE SCALE GENOMIC DNA]</scope>
    <source>
        <strain evidence="2 3">CBS 120377</strain>
    </source>
</reference>
<evidence type="ECO:0000313" key="2">
    <source>
        <dbReference type="EMBL" id="KUJ21451.1"/>
    </source>
</evidence>
<evidence type="ECO:0000256" key="1">
    <source>
        <dbReference type="SAM" id="Phobius"/>
    </source>
</evidence>
<accession>A0A194XMU7</accession>
<dbReference type="InParanoid" id="A0A194XMU7"/>
<organism evidence="2 3">
    <name type="scientific">Mollisia scopiformis</name>
    <name type="common">Conifer needle endophyte fungus</name>
    <name type="synonym">Phialocephala scopiformis</name>
    <dbReference type="NCBI Taxonomy" id="149040"/>
    <lineage>
        <taxon>Eukaryota</taxon>
        <taxon>Fungi</taxon>
        <taxon>Dikarya</taxon>
        <taxon>Ascomycota</taxon>
        <taxon>Pezizomycotina</taxon>
        <taxon>Leotiomycetes</taxon>
        <taxon>Helotiales</taxon>
        <taxon>Mollisiaceae</taxon>
        <taxon>Mollisia</taxon>
    </lineage>
</organism>
<evidence type="ECO:0000313" key="3">
    <source>
        <dbReference type="Proteomes" id="UP000070700"/>
    </source>
</evidence>
<dbReference type="GeneID" id="28817229"/>
<keyword evidence="3" id="KW-1185">Reference proteome</keyword>
<dbReference type="EMBL" id="KQ947408">
    <property type="protein sequence ID" value="KUJ21451.1"/>
    <property type="molecule type" value="Genomic_DNA"/>
</dbReference>
<dbReference type="AlphaFoldDB" id="A0A194XMU7"/>
<dbReference type="RefSeq" id="XP_018075806.1">
    <property type="nucleotide sequence ID" value="XM_018207503.1"/>
</dbReference>
<sequence>MQLNQTGACNTGVCFYFLLKIRDAAVAVFSLGGIPSLVAASMGMGFFCMSCSSFDSAAHIILEGWNGLILGRCIFYSLHTMLLEDGWL</sequence>
<name>A0A194XMU7_MOLSC</name>
<gene>
    <name evidence="2" type="ORF">LY89DRAFT_435156</name>
</gene>
<keyword evidence="1" id="KW-0472">Membrane</keyword>
<feature type="transmembrane region" description="Helical" evidence="1">
    <location>
        <begin position="25"/>
        <end position="48"/>
    </location>
</feature>
<keyword evidence="1" id="KW-1133">Transmembrane helix</keyword>
<protein>
    <submittedName>
        <fullName evidence="2">Uncharacterized protein</fullName>
    </submittedName>
</protein>
<dbReference type="Proteomes" id="UP000070700">
    <property type="component" value="Unassembled WGS sequence"/>
</dbReference>